<keyword evidence="3" id="KW-0012">Acyltransferase</keyword>
<dbReference type="EMBL" id="CP048914">
    <property type="protein sequence ID" value="QMS84212.1"/>
    <property type="molecule type" value="Genomic_DNA"/>
</dbReference>
<dbReference type="PANTHER" id="PTHR10545">
    <property type="entry name" value="DIAMINE N-ACETYLTRANSFERASE"/>
    <property type="match status" value="1"/>
</dbReference>
<accession>A0A7L7KPP1</accession>
<dbReference type="InterPro" id="IPR016181">
    <property type="entry name" value="Acyl_CoA_acyltransferase"/>
</dbReference>
<dbReference type="AlphaFoldDB" id="A0A7L7KPP1"/>
<dbReference type="KEGG" id="xcl:G4Z02_00130"/>
<protein>
    <submittedName>
        <fullName evidence="5">GNAT family N-acetyltransferase</fullName>
    </submittedName>
</protein>
<evidence type="ECO:0000256" key="3">
    <source>
        <dbReference type="ARBA" id="ARBA00023315"/>
    </source>
</evidence>
<reference evidence="5 6" key="1">
    <citation type="submission" date="2020-02" db="EMBL/GenBank/DDBJ databases">
        <authorList>
            <person name="Zheng R.K."/>
            <person name="Sun C.M."/>
        </authorList>
    </citation>
    <scope>NUCLEOTIDE SEQUENCE [LARGE SCALE GENOMIC DNA]</scope>
    <source>
        <strain evidence="6">zrk13</strain>
    </source>
</reference>
<dbReference type="InterPro" id="IPR051016">
    <property type="entry name" value="Diverse_Substrate_AcTransf"/>
</dbReference>
<dbReference type="PROSITE" id="PS51186">
    <property type="entry name" value="GNAT"/>
    <property type="match status" value="1"/>
</dbReference>
<proteinExistence type="inferred from homology"/>
<dbReference type="FunFam" id="3.40.630.30:FF:000064">
    <property type="entry name" value="GNAT family acetyltransferase"/>
    <property type="match status" value="1"/>
</dbReference>
<dbReference type="SUPFAM" id="SSF55729">
    <property type="entry name" value="Acyl-CoA N-acyltransferases (Nat)"/>
    <property type="match status" value="1"/>
</dbReference>
<sequence>MNDVTISKAKREEAPIILEFIKGLAKYERMRKYVKASVEDIERNIFDMNRAEVIFLRRDEKPIGFAVYFYKFSTFLARPTLHLEDFFVSDEERGKGYGKMVLKYLAKTALENHCLRFEWDCLEWNKPSIRFYENLGAKPLRGWIPFRMDGEELKKFAQED</sequence>
<dbReference type="RefSeq" id="WP_258877824.1">
    <property type="nucleotide sequence ID" value="NZ_CP048914.1"/>
</dbReference>
<comment type="similarity">
    <text evidence="1">Belongs to the acetyltransferase family.</text>
</comment>
<evidence type="ECO:0000256" key="1">
    <source>
        <dbReference type="ARBA" id="ARBA00008694"/>
    </source>
</evidence>
<dbReference type="CDD" id="cd04301">
    <property type="entry name" value="NAT_SF"/>
    <property type="match status" value="1"/>
</dbReference>
<dbReference type="InterPro" id="IPR000182">
    <property type="entry name" value="GNAT_dom"/>
</dbReference>
<dbReference type="GO" id="GO:0008080">
    <property type="term" value="F:N-acetyltransferase activity"/>
    <property type="evidence" value="ECO:0007669"/>
    <property type="project" value="TreeGrafter"/>
</dbReference>
<evidence type="ECO:0000256" key="2">
    <source>
        <dbReference type="ARBA" id="ARBA00022679"/>
    </source>
</evidence>
<dbReference type="Pfam" id="PF00583">
    <property type="entry name" value="Acetyltransf_1"/>
    <property type="match status" value="1"/>
</dbReference>
<evidence type="ECO:0000313" key="5">
    <source>
        <dbReference type="EMBL" id="QMS84212.1"/>
    </source>
</evidence>
<keyword evidence="2 5" id="KW-0808">Transferase</keyword>
<dbReference type="Proteomes" id="UP000514720">
    <property type="component" value="Chromosome"/>
</dbReference>
<organism evidence="5 6">
    <name type="scientific">Candidatus Xianfuyuplasma coldseepsis</name>
    <dbReference type="NCBI Taxonomy" id="2782163"/>
    <lineage>
        <taxon>Bacteria</taxon>
        <taxon>Bacillati</taxon>
        <taxon>Mycoplasmatota</taxon>
        <taxon>Mollicutes</taxon>
        <taxon>Candidatus Izemoplasmatales</taxon>
        <taxon>Candidatus Izemoplasmataceae</taxon>
        <taxon>Candidatus Xianfuyuplasma</taxon>
    </lineage>
</organism>
<evidence type="ECO:0000259" key="4">
    <source>
        <dbReference type="PROSITE" id="PS51186"/>
    </source>
</evidence>
<dbReference type="PANTHER" id="PTHR10545:SF29">
    <property type="entry name" value="GH14572P-RELATED"/>
    <property type="match status" value="1"/>
</dbReference>
<evidence type="ECO:0000313" key="6">
    <source>
        <dbReference type="Proteomes" id="UP000514720"/>
    </source>
</evidence>
<feature type="domain" description="N-acetyltransferase" evidence="4">
    <location>
        <begin position="4"/>
        <end position="158"/>
    </location>
</feature>
<gene>
    <name evidence="5" type="ORF">G4Z02_00130</name>
</gene>
<name>A0A7L7KPP1_9MOLU</name>
<dbReference type="Gene3D" id="3.40.630.30">
    <property type="match status" value="1"/>
</dbReference>
<keyword evidence="6" id="KW-1185">Reference proteome</keyword>